<keyword evidence="3" id="KW-0378">Hydrolase</keyword>
<evidence type="ECO:0000256" key="2">
    <source>
        <dbReference type="ARBA" id="ARBA00022670"/>
    </source>
</evidence>
<dbReference type="STRING" id="1802471.A2115_02620"/>
<dbReference type="Gene3D" id="2.40.10.10">
    <property type="entry name" value="Trypsin-like serine proteases"/>
    <property type="match status" value="2"/>
</dbReference>
<dbReference type="GO" id="GO:0006508">
    <property type="term" value="P:proteolysis"/>
    <property type="evidence" value="ECO:0007669"/>
    <property type="project" value="UniProtKB-KW"/>
</dbReference>
<dbReference type="Proteomes" id="UP000176198">
    <property type="component" value="Unassembled WGS sequence"/>
</dbReference>
<dbReference type="Gene3D" id="2.30.42.10">
    <property type="match status" value="1"/>
</dbReference>
<dbReference type="SUPFAM" id="SSF50156">
    <property type="entry name" value="PDZ domain-like"/>
    <property type="match status" value="1"/>
</dbReference>
<dbReference type="Pfam" id="PF13365">
    <property type="entry name" value="Trypsin_2"/>
    <property type="match status" value="1"/>
</dbReference>
<feature type="domain" description="PDZ" evidence="4">
    <location>
        <begin position="287"/>
        <end position="367"/>
    </location>
</feature>
<evidence type="ECO:0000313" key="6">
    <source>
        <dbReference type="Proteomes" id="UP000176198"/>
    </source>
</evidence>
<dbReference type="PANTHER" id="PTHR43343">
    <property type="entry name" value="PEPTIDASE S12"/>
    <property type="match status" value="1"/>
</dbReference>
<dbReference type="SMART" id="SM00228">
    <property type="entry name" value="PDZ"/>
    <property type="match status" value="1"/>
</dbReference>
<dbReference type="InterPro" id="IPR001940">
    <property type="entry name" value="Peptidase_S1C"/>
</dbReference>
<accession>A0A1F7WGU3</accession>
<dbReference type="PANTHER" id="PTHR43343:SF3">
    <property type="entry name" value="PROTEASE DO-LIKE 8, CHLOROPLASTIC"/>
    <property type="match status" value="1"/>
</dbReference>
<comment type="caution">
    <text evidence="5">The sequence shown here is derived from an EMBL/GenBank/DDBJ whole genome shotgun (WGS) entry which is preliminary data.</text>
</comment>
<dbReference type="GO" id="GO:0004252">
    <property type="term" value="F:serine-type endopeptidase activity"/>
    <property type="evidence" value="ECO:0007669"/>
    <property type="project" value="InterPro"/>
</dbReference>
<name>A0A1F7WGU3_9BACT</name>
<organism evidence="5 6">
    <name type="scientific">Candidatus Woesebacteria bacterium GWA1_41_8</name>
    <dbReference type="NCBI Taxonomy" id="1802471"/>
    <lineage>
        <taxon>Bacteria</taxon>
        <taxon>Candidatus Woeseibacteriota</taxon>
    </lineage>
</organism>
<dbReference type="InterPro" id="IPR043504">
    <property type="entry name" value="Peptidase_S1_PA_chymotrypsin"/>
</dbReference>
<keyword evidence="2" id="KW-0645">Protease</keyword>
<evidence type="ECO:0000313" key="5">
    <source>
        <dbReference type="EMBL" id="OGM02054.1"/>
    </source>
</evidence>
<dbReference type="InterPro" id="IPR051201">
    <property type="entry name" value="Chloro_Bact_Ser_Proteases"/>
</dbReference>
<dbReference type="AlphaFoldDB" id="A0A1F7WGU3"/>
<dbReference type="InterPro" id="IPR036034">
    <property type="entry name" value="PDZ_sf"/>
</dbReference>
<evidence type="ECO:0000259" key="4">
    <source>
        <dbReference type="SMART" id="SM00228"/>
    </source>
</evidence>
<proteinExistence type="inferred from homology"/>
<sequence>MKLNFKRFLIGGAVGIVIIGAVAGGAIADRVFGIEPLDLIIPRPDGLRIGVNQRILTEESVVIDAAERVSPSVVTISIQTPERKVLQFSPFGGFSQRVQGGQPQDIGTGFVVSAQGLVVTNKHVVSVEGASYKVITKDGKEYEAKEIHKDPSNDIAIIKIDASDLKPVELGESSNLKVGQFVIAIGTALGEFRHTVTTGVISGLGRGITAGSAYQGYVERLDDVIQTDAAINPGNSGGPLLNSAGQVIGINVAVASDAQNIGFAIPINVVRDALDQFNKTGKFASRPYLGVQYQMIGKQTAILNNVPQGAYVLDVVEGSPAQNAGVEPDDIITKFDGEALTEDDSLADVISKKKVGDRVELEIWRNGETKTLSVTLSESSE</sequence>
<evidence type="ECO:0000256" key="1">
    <source>
        <dbReference type="ARBA" id="ARBA00010541"/>
    </source>
</evidence>
<reference evidence="5 6" key="1">
    <citation type="journal article" date="2016" name="Nat. Commun.">
        <title>Thousands of microbial genomes shed light on interconnected biogeochemical processes in an aquifer system.</title>
        <authorList>
            <person name="Anantharaman K."/>
            <person name="Brown C.T."/>
            <person name="Hug L.A."/>
            <person name="Sharon I."/>
            <person name="Castelle C.J."/>
            <person name="Probst A.J."/>
            <person name="Thomas B.C."/>
            <person name="Singh A."/>
            <person name="Wilkins M.J."/>
            <person name="Karaoz U."/>
            <person name="Brodie E.L."/>
            <person name="Williams K.H."/>
            <person name="Hubbard S.S."/>
            <person name="Banfield J.F."/>
        </authorList>
    </citation>
    <scope>NUCLEOTIDE SEQUENCE [LARGE SCALE GENOMIC DNA]</scope>
</reference>
<dbReference type="EMBL" id="MGFJ01000032">
    <property type="protein sequence ID" value="OGM02054.1"/>
    <property type="molecule type" value="Genomic_DNA"/>
</dbReference>
<comment type="similarity">
    <text evidence="1">Belongs to the peptidase S1C family.</text>
</comment>
<dbReference type="SUPFAM" id="SSF50494">
    <property type="entry name" value="Trypsin-like serine proteases"/>
    <property type="match status" value="1"/>
</dbReference>
<evidence type="ECO:0000256" key="3">
    <source>
        <dbReference type="ARBA" id="ARBA00022801"/>
    </source>
</evidence>
<dbReference type="Pfam" id="PF13180">
    <property type="entry name" value="PDZ_2"/>
    <property type="match status" value="1"/>
</dbReference>
<protein>
    <recommendedName>
        <fullName evidence="4">PDZ domain-containing protein</fullName>
    </recommendedName>
</protein>
<dbReference type="InterPro" id="IPR001478">
    <property type="entry name" value="PDZ"/>
</dbReference>
<dbReference type="PRINTS" id="PR00834">
    <property type="entry name" value="PROTEASES2C"/>
</dbReference>
<gene>
    <name evidence="5" type="ORF">A2115_02620</name>
</gene>
<dbReference type="InterPro" id="IPR009003">
    <property type="entry name" value="Peptidase_S1_PA"/>
</dbReference>